<evidence type="ECO:0008006" key="3">
    <source>
        <dbReference type="Google" id="ProtNLM"/>
    </source>
</evidence>
<dbReference type="SUPFAM" id="SSF46458">
    <property type="entry name" value="Globin-like"/>
    <property type="match status" value="1"/>
</dbReference>
<dbReference type="EMBL" id="CP032317">
    <property type="protein sequence ID" value="AYA36019.1"/>
    <property type="molecule type" value="Genomic_DNA"/>
</dbReference>
<evidence type="ECO:0000313" key="1">
    <source>
        <dbReference type="EMBL" id="AYA36019.1"/>
    </source>
</evidence>
<keyword evidence="2" id="KW-1185">Reference proteome</keyword>
<dbReference type="AlphaFoldDB" id="A0A3B7R3V4"/>
<dbReference type="GO" id="GO:0020037">
    <property type="term" value="F:heme binding"/>
    <property type="evidence" value="ECO:0007669"/>
    <property type="project" value="InterPro"/>
</dbReference>
<evidence type="ECO:0000313" key="2">
    <source>
        <dbReference type="Proteomes" id="UP000262802"/>
    </source>
</evidence>
<dbReference type="InterPro" id="IPR012292">
    <property type="entry name" value="Globin/Proto"/>
</dbReference>
<gene>
    <name evidence="1" type="ORF">D3Y59_02475</name>
</gene>
<reference evidence="1 2" key="1">
    <citation type="submission" date="2018-09" db="EMBL/GenBank/DDBJ databases">
        <title>Hymenobacter medium sp. nov., isolated from R2A medium.</title>
        <authorList>
            <person name="Yingchao G."/>
        </authorList>
    </citation>
    <scope>NUCLEOTIDE SEQUENCE [LARGE SCALE GENOMIC DNA]</scope>
    <source>
        <strain evidence="2">sh-6</strain>
    </source>
</reference>
<dbReference type="Gene3D" id="1.10.490.10">
    <property type="entry name" value="Globins"/>
    <property type="match status" value="1"/>
</dbReference>
<dbReference type="Proteomes" id="UP000262802">
    <property type="component" value="Chromosome"/>
</dbReference>
<dbReference type="GO" id="GO:0019825">
    <property type="term" value="F:oxygen binding"/>
    <property type="evidence" value="ECO:0007669"/>
    <property type="project" value="InterPro"/>
</dbReference>
<accession>A0A3B7R3V4</accession>
<organism evidence="1 2">
    <name type="scientific">Hymenobacter oligotrophus</name>
    <dbReference type="NCBI Taxonomy" id="2319843"/>
    <lineage>
        <taxon>Bacteria</taxon>
        <taxon>Pseudomonadati</taxon>
        <taxon>Bacteroidota</taxon>
        <taxon>Cytophagia</taxon>
        <taxon>Cytophagales</taxon>
        <taxon>Hymenobacteraceae</taxon>
        <taxon>Hymenobacter</taxon>
    </lineage>
</organism>
<dbReference type="InterPro" id="IPR009050">
    <property type="entry name" value="Globin-like_sf"/>
</dbReference>
<dbReference type="RefSeq" id="WP_119443606.1">
    <property type="nucleotide sequence ID" value="NZ_CP032317.1"/>
</dbReference>
<name>A0A3B7R3V4_9BACT</name>
<dbReference type="OrthoDB" id="886858at2"/>
<dbReference type="KEGG" id="hyh:D3Y59_02475"/>
<protein>
    <recommendedName>
        <fullName evidence="3">Group III truncated hemoglobin</fullName>
    </recommendedName>
</protein>
<sequence length="139" mass="15804">MPALAALVGPRPAAHCKAFVHDLYRRIGLDAMLRPLFGEPAGLTRVPQPEEVYWFWESALQGACYEGRPFPRQQPLPHLLAVFGRWQQVLAETLDAHYPRPQAEELKAKTTNLAVMLQHHNLHRPQPVAPRRRPIRLAA</sequence>
<proteinExistence type="predicted"/>